<name>A0ACD0P7Y6_9BASI</name>
<keyword evidence="2" id="KW-1185">Reference proteome</keyword>
<evidence type="ECO:0000313" key="2">
    <source>
        <dbReference type="Proteomes" id="UP000245626"/>
    </source>
</evidence>
<dbReference type="Proteomes" id="UP000245626">
    <property type="component" value="Unassembled WGS sequence"/>
</dbReference>
<organism evidence="1 2">
    <name type="scientific">Violaceomyces palustris</name>
    <dbReference type="NCBI Taxonomy" id="1673888"/>
    <lineage>
        <taxon>Eukaryota</taxon>
        <taxon>Fungi</taxon>
        <taxon>Dikarya</taxon>
        <taxon>Basidiomycota</taxon>
        <taxon>Ustilaginomycotina</taxon>
        <taxon>Ustilaginomycetes</taxon>
        <taxon>Violaceomycetales</taxon>
        <taxon>Violaceomycetaceae</taxon>
        <taxon>Violaceomyces</taxon>
    </lineage>
</organism>
<protein>
    <submittedName>
        <fullName evidence="1">Uncharacterized protein</fullName>
    </submittedName>
</protein>
<sequence>MNPGSLLRLYIKDRSNPNDSELWHHVEEPSTAAKSDFFSEDGGIENQLCSLGSIYRNLPSPTPDYGLLSRLEPTCRDLLECVLRETGPPQLVTELLPFQKRTVHKMLQRELAPQKVSDPWPVPKVSPTGERYNVDPQSLNFFLSSSDGSRPRRDVKGGVLCEEMGVGKTVITLSVILYTLGNLAKPEWEPMLTPLTSKVALSYFPQERYKGADPGLSLIQSHSFKSLPYYQDEEDDEDDEESEQAHSSRSDEQSESHDDTVVAATSACKVPRLVQLAAHRVRSTGAPFRHLLDGMPSHLRELLVHQAAPLLYLWPEVPSRFPRVPPSRRPRQIFLGPTLVIVPHTLIAQWLTEIDKHCPHSLRVLVLANTKDRLPSPDNLAQDYDLVLLSHNRFGKEEDDGLLQNHFPGVPRKCRCPYIGATRIVDCRCPKPPSEADVSPLMQVYWKRLVIDEGHAMSSATSMMVKMACRLRVECKWIVSGTPTATMVGSPLDAEGQQDHEGEGPASGRSKWSVAERKDMDRLKALLVTFLQIPHFFQSQPTDPCRNWNQHVVNPLFTSEGPAWGSRSRLKTILSSVMVRNQSCDVKKDHPLPPLVHRIMKLDFTRMERLTFNCLQALLLLNKVFTRQEDQDYLFHKSNRKELSNVMENLSNACFHYAGKEFVSLISFAVRQYEKHMTEEKWRYEEREEAGSAARQLKRALADRAWRAKIEAADVAYQISCLPDEVRRSWRAGLTELQDGKMPADEVMRMRQAALDALTIKRINFVVGGSAMTGENSADSPDHIDDEDMIEELITAGQKDVSKRLETLMAGRRKRKESKKFEKLATEKEQSMAVPSKVNKSPMGKSSSAGRARKSHPSNDGVLKKPGLDDRWKDNVEDRIPAPPTSFLSNLRVNATSSTKLSAVLDEVLSNHLKEKIIIFSTIDNVLFELGSALELANIDHLLYVAGLTQDRRNSYAKAFVEESRFRVLLMSPNVGGRGLDLHAASRVICCEPIWAKDLEMQAIKRAWRIGQTRPVNVTTFVIKDTFEEAMLERRKLMNNLSSSQGANHGFQASNSGERSADTGQIINFSSVMTDDPGMRYFISNPTFVQDPDGQGYGDDPDLVKLKTGAFKLFISTDAQDELEEDDTPFLHHLERPEGGERAPAVKEEEGEEGDGFEMIDEPSAVVEIKREVREEEDFLGGQRGQSHVNGMIMNQERIEITSEEEDRKDEVRGGILKRRLSTESLDDDVVFVGMSRWEWKRVRVTAGTACGNGPVKYLIRGKE</sequence>
<proteinExistence type="predicted"/>
<dbReference type="EMBL" id="KZ819692">
    <property type="protein sequence ID" value="PWN54190.1"/>
    <property type="molecule type" value="Genomic_DNA"/>
</dbReference>
<reference evidence="1 2" key="1">
    <citation type="journal article" date="2018" name="Mol. Biol. Evol.">
        <title>Broad Genomic Sampling Reveals a Smut Pathogenic Ancestry of the Fungal Clade Ustilaginomycotina.</title>
        <authorList>
            <person name="Kijpornyongpan T."/>
            <person name="Mondo S.J."/>
            <person name="Barry K."/>
            <person name="Sandor L."/>
            <person name="Lee J."/>
            <person name="Lipzen A."/>
            <person name="Pangilinan J."/>
            <person name="LaButti K."/>
            <person name="Hainaut M."/>
            <person name="Henrissat B."/>
            <person name="Grigoriev I.V."/>
            <person name="Spatafora J.W."/>
            <person name="Aime M.C."/>
        </authorList>
    </citation>
    <scope>NUCLEOTIDE SEQUENCE [LARGE SCALE GENOMIC DNA]</scope>
    <source>
        <strain evidence="1 2">SA 807</strain>
    </source>
</reference>
<gene>
    <name evidence="1" type="ORF">IE53DRAFT_408107</name>
</gene>
<evidence type="ECO:0000313" key="1">
    <source>
        <dbReference type="EMBL" id="PWN54190.1"/>
    </source>
</evidence>
<accession>A0ACD0P7Y6</accession>